<keyword evidence="4" id="KW-0274">FAD</keyword>
<feature type="domain" description="Glucose-methanol-choline oxidoreductase N-terminal" evidence="6">
    <location>
        <begin position="7"/>
        <end position="338"/>
    </location>
</feature>
<dbReference type="SUPFAM" id="SSF54373">
    <property type="entry name" value="FAD-linked reductases, C-terminal domain"/>
    <property type="match status" value="1"/>
</dbReference>
<sequence length="565" mass="60915">MDFDAIVIGSGMSGGIAAKELTERGLKTLVLERGGNIDRSNQADQTDWMQPWDLPNAGNIPEVELAEDYPVQSQCYALSSATKHLFVKDSEHPYQTPENKPFSWIRGYHLGGRSIMWGRQSYRLSAMDFEANARDGHGSDWPIRYDDIAPWYDHIENFIGVSGSREGLPQLPDGDFLPPFELNDAELQFKRAVESNFPGRKVIPGRVANLREAREHHRELGRGPCQVRSLCERGCTFGAYHSSLNSSLPAAQRTGNLTVITDAIVHSIEYDAASGKATGVRVIDANTKEGSTHTAKVIFCNASTIGTAQILLNSTSEAMPRGLANSSDMVGRNIMDHLYGLLTVATFDNMPDTFYFGRRPTGFYIPRYRNLGGADGDYLRGYGFQGGFSRNGGAGAAMAGPGIGEDLKARGRQLGTWQMFLAGFGEILPHPDNRVSLSTSETDQWGIPVAHIDVALRENELKLAAAIQEDGRAMAEAAGGTVVTSLGTPSPPGLGIHEMGTARMGADPATSVLNKWNQAHDVPNLFITDGAAMASSGCVNPSLTYMALSARAADATASMLAEGAL</sequence>
<organism evidence="8 9">
    <name type="scientific">Aurantiacibacter gilvus</name>
    <dbReference type="NCBI Taxonomy" id="3139141"/>
    <lineage>
        <taxon>Bacteria</taxon>
        <taxon>Pseudomonadati</taxon>
        <taxon>Pseudomonadota</taxon>
        <taxon>Alphaproteobacteria</taxon>
        <taxon>Sphingomonadales</taxon>
        <taxon>Erythrobacteraceae</taxon>
        <taxon>Aurantiacibacter</taxon>
    </lineage>
</organism>
<comment type="caution">
    <text evidence="8">The sequence shown here is derived from an EMBL/GenBank/DDBJ whole genome shotgun (WGS) entry which is preliminary data.</text>
</comment>
<dbReference type="EMBL" id="JBBYHV010000002">
    <property type="protein sequence ID" value="MEL1251076.1"/>
    <property type="molecule type" value="Genomic_DNA"/>
</dbReference>
<dbReference type="Gene3D" id="3.50.50.60">
    <property type="entry name" value="FAD/NAD(P)-binding domain"/>
    <property type="match status" value="2"/>
</dbReference>
<keyword evidence="3" id="KW-0285">Flavoprotein</keyword>
<dbReference type="InterPro" id="IPR036188">
    <property type="entry name" value="FAD/NAD-bd_sf"/>
</dbReference>
<accession>A0ABU9IFA8</accession>
<dbReference type="Pfam" id="PF00732">
    <property type="entry name" value="GMC_oxred_N"/>
    <property type="match status" value="1"/>
</dbReference>
<comment type="similarity">
    <text evidence="2">Belongs to the GMC oxidoreductase family.</text>
</comment>
<dbReference type="Proteomes" id="UP001497045">
    <property type="component" value="Unassembled WGS sequence"/>
</dbReference>
<dbReference type="PANTHER" id="PTHR42784">
    <property type="entry name" value="PYRANOSE 2-OXIDASE"/>
    <property type="match status" value="1"/>
</dbReference>
<dbReference type="Pfam" id="PF05199">
    <property type="entry name" value="GMC_oxred_C"/>
    <property type="match status" value="1"/>
</dbReference>
<keyword evidence="5" id="KW-0560">Oxidoreductase</keyword>
<reference evidence="8 9" key="1">
    <citation type="submission" date="2024-04" db="EMBL/GenBank/DDBJ databases">
        <title>Aurantiacibacter sp. DGU6 16S ribosomal RNA gene Genome sequencing and assembly.</title>
        <authorList>
            <person name="Park S."/>
        </authorList>
    </citation>
    <scope>NUCLEOTIDE SEQUENCE [LARGE SCALE GENOMIC DNA]</scope>
    <source>
        <strain evidence="8 9">DGU6</strain>
    </source>
</reference>
<comment type="cofactor">
    <cofactor evidence="1">
        <name>FAD</name>
        <dbReference type="ChEBI" id="CHEBI:57692"/>
    </cofactor>
</comment>
<gene>
    <name evidence="8" type="ORF">AAEO60_10360</name>
</gene>
<dbReference type="InterPro" id="IPR007867">
    <property type="entry name" value="GMC_OxRtase_C"/>
</dbReference>
<evidence type="ECO:0000256" key="1">
    <source>
        <dbReference type="ARBA" id="ARBA00001974"/>
    </source>
</evidence>
<evidence type="ECO:0000256" key="5">
    <source>
        <dbReference type="ARBA" id="ARBA00023002"/>
    </source>
</evidence>
<dbReference type="SUPFAM" id="SSF51905">
    <property type="entry name" value="FAD/NAD(P)-binding domain"/>
    <property type="match status" value="1"/>
</dbReference>
<dbReference type="InterPro" id="IPR051473">
    <property type="entry name" value="P2Ox-like"/>
</dbReference>
<name>A0ABU9IFA8_9SPHN</name>
<dbReference type="RefSeq" id="WP_341673642.1">
    <property type="nucleotide sequence ID" value="NZ_JBBYHV010000002.1"/>
</dbReference>
<protein>
    <submittedName>
        <fullName evidence="8">GMC family oxidoreductase</fullName>
    </submittedName>
</protein>
<evidence type="ECO:0000259" key="7">
    <source>
        <dbReference type="Pfam" id="PF05199"/>
    </source>
</evidence>
<proteinExistence type="inferred from homology"/>
<evidence type="ECO:0000256" key="2">
    <source>
        <dbReference type="ARBA" id="ARBA00010790"/>
    </source>
</evidence>
<dbReference type="InterPro" id="IPR000172">
    <property type="entry name" value="GMC_OxRdtase_N"/>
</dbReference>
<evidence type="ECO:0000256" key="4">
    <source>
        <dbReference type="ARBA" id="ARBA00022827"/>
    </source>
</evidence>
<evidence type="ECO:0000259" key="6">
    <source>
        <dbReference type="Pfam" id="PF00732"/>
    </source>
</evidence>
<keyword evidence="9" id="KW-1185">Reference proteome</keyword>
<evidence type="ECO:0000313" key="9">
    <source>
        <dbReference type="Proteomes" id="UP001497045"/>
    </source>
</evidence>
<feature type="domain" description="Glucose-methanol-choline oxidoreductase C-terminal" evidence="7">
    <location>
        <begin position="429"/>
        <end position="548"/>
    </location>
</feature>
<dbReference type="PANTHER" id="PTHR42784:SF1">
    <property type="entry name" value="PYRANOSE 2-OXIDASE"/>
    <property type="match status" value="1"/>
</dbReference>
<evidence type="ECO:0000256" key="3">
    <source>
        <dbReference type="ARBA" id="ARBA00022630"/>
    </source>
</evidence>
<evidence type="ECO:0000313" key="8">
    <source>
        <dbReference type="EMBL" id="MEL1251076.1"/>
    </source>
</evidence>